<dbReference type="AlphaFoldDB" id="A0AAV1PNG8"/>
<evidence type="ECO:0000256" key="4">
    <source>
        <dbReference type="ARBA" id="ARBA00022775"/>
    </source>
</evidence>
<reference evidence="8 9" key="1">
    <citation type="submission" date="2024-01" db="EMBL/GenBank/DDBJ databases">
        <authorList>
            <person name="Alioto T."/>
            <person name="Alioto T."/>
            <person name="Gomez Garrido J."/>
        </authorList>
    </citation>
    <scope>NUCLEOTIDE SEQUENCE [LARGE SCALE GENOMIC DNA]</scope>
</reference>
<dbReference type="GO" id="GO:0016079">
    <property type="term" value="P:synaptic vesicle exocytosis"/>
    <property type="evidence" value="ECO:0007669"/>
    <property type="project" value="TreeGrafter"/>
</dbReference>
<comment type="similarity">
    <text evidence="1">Belongs to the complexin/synaphin family.</text>
</comment>
<keyword evidence="9" id="KW-1185">Reference proteome</keyword>
<dbReference type="EMBL" id="CAWUFR010000231">
    <property type="protein sequence ID" value="CAK6973522.1"/>
    <property type="molecule type" value="Genomic_DNA"/>
</dbReference>
<dbReference type="PANTHER" id="PTHR16705:SF5">
    <property type="entry name" value="COMPLEXIN-3"/>
    <property type="match status" value="1"/>
</dbReference>
<evidence type="ECO:0000256" key="2">
    <source>
        <dbReference type="ARBA" id="ARBA00022448"/>
    </source>
</evidence>
<feature type="region of interest" description="Disordered" evidence="7">
    <location>
        <begin position="36"/>
        <end position="55"/>
    </location>
</feature>
<feature type="region of interest" description="Disordered" evidence="7">
    <location>
        <begin position="161"/>
        <end position="182"/>
    </location>
</feature>
<evidence type="ECO:0000256" key="6">
    <source>
        <dbReference type="ARBA" id="ARBA00034103"/>
    </source>
</evidence>
<dbReference type="Proteomes" id="UP001314229">
    <property type="component" value="Unassembled WGS sequence"/>
</dbReference>
<dbReference type="PANTHER" id="PTHR16705">
    <property type="entry name" value="COMPLEXIN"/>
    <property type="match status" value="1"/>
</dbReference>
<protein>
    <submittedName>
        <fullName evidence="8">Complexin-3-like</fullName>
    </submittedName>
</protein>
<comment type="caution">
    <text evidence="8">The sequence shown here is derived from an EMBL/GenBank/DDBJ whole genome shotgun (WGS) entry which is preliminary data.</text>
</comment>
<keyword evidence="4" id="KW-0532">Neurotransmitter transport</keyword>
<dbReference type="GO" id="GO:0031201">
    <property type="term" value="C:SNARE complex"/>
    <property type="evidence" value="ECO:0007669"/>
    <property type="project" value="TreeGrafter"/>
</dbReference>
<name>A0AAV1PNG8_SCOSC</name>
<evidence type="ECO:0000256" key="7">
    <source>
        <dbReference type="SAM" id="MobiDB-lite"/>
    </source>
</evidence>
<keyword evidence="3" id="KW-0268">Exocytosis</keyword>
<dbReference type="CDD" id="cd22809">
    <property type="entry name" value="Complexin_NTD_CPLX_III_IV"/>
    <property type="match status" value="1"/>
</dbReference>
<evidence type="ECO:0000256" key="1">
    <source>
        <dbReference type="ARBA" id="ARBA00005396"/>
    </source>
</evidence>
<gene>
    <name evidence="8" type="ORF">FSCOSCO3_A009295</name>
</gene>
<evidence type="ECO:0000256" key="5">
    <source>
        <dbReference type="ARBA" id="ARBA00023018"/>
    </source>
</evidence>
<proteinExistence type="inferred from homology"/>
<sequence>MESVVRVKKSLRKPVRKLTSCVTGVKERKLCAKRRNKRGRGAVGKGGCNRLGRTPPLHIAHAKDASVIRSYQADLEKERKLREAKNSQKNAERAAVRAHFRRKYRMSENYKDANHMRTVGGKMSLPHELSKIIHPETKTKDNGFDLLRAFQGLNFNTAALTGKKHSKGPTPTLARGQSCKVM</sequence>
<evidence type="ECO:0000313" key="9">
    <source>
        <dbReference type="Proteomes" id="UP001314229"/>
    </source>
</evidence>
<dbReference type="GO" id="GO:0019905">
    <property type="term" value="F:syntaxin binding"/>
    <property type="evidence" value="ECO:0007669"/>
    <property type="project" value="InterPro"/>
</dbReference>
<evidence type="ECO:0000256" key="3">
    <source>
        <dbReference type="ARBA" id="ARBA00022483"/>
    </source>
</evidence>
<organism evidence="8 9">
    <name type="scientific">Scomber scombrus</name>
    <name type="common">Atlantic mackerel</name>
    <name type="synonym">Scomber vernalis</name>
    <dbReference type="NCBI Taxonomy" id="13677"/>
    <lineage>
        <taxon>Eukaryota</taxon>
        <taxon>Metazoa</taxon>
        <taxon>Chordata</taxon>
        <taxon>Craniata</taxon>
        <taxon>Vertebrata</taxon>
        <taxon>Euteleostomi</taxon>
        <taxon>Actinopterygii</taxon>
        <taxon>Neopterygii</taxon>
        <taxon>Teleostei</taxon>
        <taxon>Neoteleostei</taxon>
        <taxon>Acanthomorphata</taxon>
        <taxon>Pelagiaria</taxon>
        <taxon>Scombriformes</taxon>
        <taxon>Scombridae</taxon>
        <taxon>Scomber</taxon>
    </lineage>
</organism>
<keyword evidence="2" id="KW-0813">Transport</keyword>
<dbReference type="InterPro" id="IPR008849">
    <property type="entry name" value="Synaphin"/>
</dbReference>
<accession>A0AAV1PNG8</accession>
<keyword evidence="5" id="KW-0770">Synapse</keyword>
<dbReference type="Pfam" id="PF05835">
    <property type="entry name" value="Synaphin"/>
    <property type="match status" value="1"/>
</dbReference>
<dbReference type="GO" id="GO:0043195">
    <property type="term" value="C:terminal bouton"/>
    <property type="evidence" value="ECO:0007669"/>
    <property type="project" value="TreeGrafter"/>
</dbReference>
<evidence type="ECO:0000313" key="8">
    <source>
        <dbReference type="EMBL" id="CAK6973522.1"/>
    </source>
</evidence>
<comment type="subcellular location">
    <subcellularLocation>
        <location evidence="6">Synapse</location>
    </subcellularLocation>
</comment>
<dbReference type="GO" id="GO:0046928">
    <property type="term" value="P:regulation of neurotransmitter secretion"/>
    <property type="evidence" value="ECO:0007669"/>
    <property type="project" value="TreeGrafter"/>
</dbReference>